<sequence length="71" mass="8049">MWDFPKFEGPMVLWENVEAVPGIKEVLGTLHLDYICCVASNAGESTKELMGEALNRVDLGEYFNHLFTSRE</sequence>
<dbReference type="InterPro" id="IPR023214">
    <property type="entry name" value="HAD_sf"/>
</dbReference>
<keyword evidence="2" id="KW-1185">Reference proteome</keyword>
<evidence type="ECO:0000313" key="2">
    <source>
        <dbReference type="Proteomes" id="UP000831782"/>
    </source>
</evidence>
<proteinExistence type="predicted"/>
<dbReference type="EMBL" id="CP095072">
    <property type="protein sequence ID" value="UOQ50398.1"/>
    <property type="molecule type" value="Genomic_DNA"/>
</dbReference>
<reference evidence="1 2" key="1">
    <citation type="submission" date="2022-04" db="EMBL/GenBank/DDBJ databases">
        <title>Gracilibacillus sp. isolated from saltern.</title>
        <authorList>
            <person name="Won M."/>
            <person name="Lee C.-M."/>
            <person name="Woen H.-Y."/>
            <person name="Kwon S.-W."/>
        </authorList>
    </citation>
    <scope>NUCLEOTIDE SEQUENCE [LARGE SCALE GENOMIC DNA]</scope>
    <source>
        <strain evidence="1 2">SSWR10-1</strain>
    </source>
</reference>
<gene>
    <name evidence="1" type="ORF">MUN88_10250</name>
</gene>
<name>A0ABY4F1I9_9BACI</name>
<dbReference type="Gene3D" id="3.40.50.1000">
    <property type="entry name" value="HAD superfamily/HAD-like"/>
    <property type="match status" value="1"/>
</dbReference>
<accession>A0ABY4F1I9</accession>
<dbReference type="RefSeq" id="WP_244724035.1">
    <property type="nucleotide sequence ID" value="NZ_CP095072.1"/>
</dbReference>
<dbReference type="Proteomes" id="UP000831782">
    <property type="component" value="Chromosome"/>
</dbReference>
<organism evidence="1 2">
    <name type="scientific">Gracilibacillus caseinilyticus</name>
    <dbReference type="NCBI Taxonomy" id="2932256"/>
    <lineage>
        <taxon>Bacteria</taxon>
        <taxon>Bacillati</taxon>
        <taxon>Bacillota</taxon>
        <taxon>Bacilli</taxon>
        <taxon>Bacillales</taxon>
        <taxon>Bacillaceae</taxon>
        <taxon>Gracilibacillus</taxon>
    </lineage>
</organism>
<dbReference type="InterPro" id="IPR036412">
    <property type="entry name" value="HAD-like_sf"/>
</dbReference>
<protein>
    <submittedName>
        <fullName evidence="1">Uncharacterized protein</fullName>
    </submittedName>
</protein>
<evidence type="ECO:0000313" key="1">
    <source>
        <dbReference type="EMBL" id="UOQ50398.1"/>
    </source>
</evidence>
<dbReference type="SUPFAM" id="SSF56784">
    <property type="entry name" value="HAD-like"/>
    <property type="match status" value="1"/>
</dbReference>